<reference evidence="1 2" key="1">
    <citation type="submission" date="2023-01" db="EMBL/GenBank/DDBJ databases">
        <title>Complete genome sequence of Muricauda aquimarina strain IFOP_LL357.</title>
        <authorList>
            <person name="Gajardo G."/>
            <person name="Ueki S."/>
            <person name="Maruyama F."/>
        </authorList>
    </citation>
    <scope>NUCLEOTIDE SEQUENCE [LARGE SCALE GENOMIC DNA]</scope>
    <source>
        <strain evidence="1 2">IFOP_LL357</strain>
    </source>
</reference>
<dbReference type="AlphaFoldDB" id="A0AA48HLJ5"/>
<gene>
    <name evidence="1" type="ORF">MACH07_27320</name>
</gene>
<proteinExistence type="predicted"/>
<evidence type="ECO:0000313" key="2">
    <source>
        <dbReference type="Proteomes" id="UP001330184"/>
    </source>
</evidence>
<organism evidence="1 2">
    <name type="scientific">Flagellimonas marinaquae</name>
    <dbReference type="NCBI Taxonomy" id="254955"/>
    <lineage>
        <taxon>Bacteria</taxon>
        <taxon>Pseudomonadati</taxon>
        <taxon>Bacteroidota</taxon>
        <taxon>Flavobacteriia</taxon>
        <taxon>Flavobacteriales</taxon>
        <taxon>Flavobacteriaceae</taxon>
        <taxon>Flagellimonas</taxon>
    </lineage>
</organism>
<dbReference type="Proteomes" id="UP001330184">
    <property type="component" value="Chromosome"/>
</dbReference>
<name>A0AA48HLJ5_9FLAO</name>
<evidence type="ECO:0000313" key="1">
    <source>
        <dbReference type="EMBL" id="BDW93900.1"/>
    </source>
</evidence>
<protein>
    <submittedName>
        <fullName evidence="1">Uncharacterized protein</fullName>
    </submittedName>
</protein>
<sequence length="47" mass="5155">MDSRDKVVEFRGSCHIETKLSLVELANKVSIALCGGLSFTYGKHASR</sequence>
<accession>A0AA48HLJ5</accession>
<dbReference type="EMBL" id="AP027268">
    <property type="protein sequence ID" value="BDW93900.1"/>
    <property type="molecule type" value="Genomic_DNA"/>
</dbReference>
<keyword evidence="2" id="KW-1185">Reference proteome</keyword>